<dbReference type="PANTHER" id="PTHR43031:SF1">
    <property type="entry name" value="PYRIDINE NUCLEOTIDE-DISULPHIDE OXIDOREDUCTASE"/>
    <property type="match status" value="1"/>
</dbReference>
<reference evidence="2 3" key="1">
    <citation type="journal article" date="2013" name="PLoS ONE">
        <title>Assembly-driven community genomics of a hypersaline microbial ecosystem.</title>
        <authorList>
            <person name="Podell S."/>
            <person name="Ugalde J.A."/>
            <person name="Narasingarao P."/>
            <person name="Banfield J.F."/>
            <person name="Heidelberg K.B."/>
            <person name="Allen E.E."/>
        </authorList>
    </citation>
    <scope>NUCLEOTIDE SEQUENCE [LARGE SCALE GENOMIC DNA]</scope>
    <source>
        <strain evidence="3">J07HQW2</strain>
    </source>
</reference>
<dbReference type="AlphaFoldDB" id="U1NEK7"/>
<dbReference type="HOGENOM" id="CLU_089574_13_3_2"/>
<dbReference type="InterPro" id="IPR050229">
    <property type="entry name" value="GlpE_sulfurtransferase"/>
</dbReference>
<dbReference type="PROSITE" id="PS50206">
    <property type="entry name" value="RHODANESE_3"/>
    <property type="match status" value="1"/>
</dbReference>
<sequence length="127" mass="14446">MVSEVDPETVKEQLETDNFDVKEMNEIQIIDIRSQTQFEQGHLPEAINIPLDKLPRRIEEVDWKQNIVVACPIGQSSVQAARLIQSYENIPDSATVQSMAGGYDAWEYELVQDNQSQFESVSTESDE</sequence>
<organism evidence="2 3">
    <name type="scientific">Haloquadratum walsbyi J07HQW2</name>
    <dbReference type="NCBI Taxonomy" id="1238425"/>
    <lineage>
        <taxon>Archaea</taxon>
        <taxon>Methanobacteriati</taxon>
        <taxon>Methanobacteriota</taxon>
        <taxon>Stenosarchaea group</taxon>
        <taxon>Halobacteria</taxon>
        <taxon>Halobacteriales</taxon>
        <taxon>Haloferacaceae</taxon>
        <taxon>Haloquadratum</taxon>
    </lineage>
</organism>
<dbReference type="Pfam" id="PF00581">
    <property type="entry name" value="Rhodanese"/>
    <property type="match status" value="1"/>
</dbReference>
<dbReference type="InterPro" id="IPR036873">
    <property type="entry name" value="Rhodanese-like_dom_sf"/>
</dbReference>
<dbReference type="CDD" id="cd00158">
    <property type="entry name" value="RHOD"/>
    <property type="match status" value="1"/>
</dbReference>
<dbReference type="SMART" id="SM00450">
    <property type="entry name" value="RHOD"/>
    <property type="match status" value="1"/>
</dbReference>
<keyword evidence="2" id="KW-0808">Transferase</keyword>
<dbReference type="Gene3D" id="3.40.250.10">
    <property type="entry name" value="Rhodanese-like domain"/>
    <property type="match status" value="1"/>
</dbReference>
<name>U1NEK7_9EURY</name>
<feature type="domain" description="Rhodanese" evidence="1">
    <location>
        <begin position="23"/>
        <end position="112"/>
    </location>
</feature>
<dbReference type="GO" id="GO:0016740">
    <property type="term" value="F:transferase activity"/>
    <property type="evidence" value="ECO:0007669"/>
    <property type="project" value="UniProtKB-KW"/>
</dbReference>
<evidence type="ECO:0000313" key="3">
    <source>
        <dbReference type="Proteomes" id="UP000030710"/>
    </source>
</evidence>
<dbReference type="EMBL" id="KE356561">
    <property type="protein sequence ID" value="ERG95445.1"/>
    <property type="molecule type" value="Genomic_DNA"/>
</dbReference>
<proteinExistence type="predicted"/>
<dbReference type="SUPFAM" id="SSF52821">
    <property type="entry name" value="Rhodanese/Cell cycle control phosphatase"/>
    <property type="match status" value="1"/>
</dbReference>
<dbReference type="PANTHER" id="PTHR43031">
    <property type="entry name" value="FAD-DEPENDENT OXIDOREDUCTASE"/>
    <property type="match status" value="1"/>
</dbReference>
<accession>U1NEK7</accession>
<dbReference type="InterPro" id="IPR001763">
    <property type="entry name" value="Rhodanese-like_dom"/>
</dbReference>
<gene>
    <name evidence="2" type="ORF">J07HQW2_01902</name>
</gene>
<evidence type="ECO:0000259" key="1">
    <source>
        <dbReference type="PROSITE" id="PS50206"/>
    </source>
</evidence>
<dbReference type="STRING" id="1238425.J07HQW2_01902"/>
<protein>
    <submittedName>
        <fullName evidence="2">Rhodanese-related sulfurtransferase</fullName>
    </submittedName>
</protein>
<dbReference type="RefSeq" id="WP_021054922.1">
    <property type="nucleotide sequence ID" value="NZ_KE356561.1"/>
</dbReference>
<dbReference type="eggNOG" id="arCOG02021">
    <property type="taxonomic scope" value="Archaea"/>
</dbReference>
<evidence type="ECO:0000313" key="2">
    <source>
        <dbReference type="EMBL" id="ERG95445.1"/>
    </source>
</evidence>
<dbReference type="Proteomes" id="UP000030710">
    <property type="component" value="Unassembled WGS sequence"/>
</dbReference>